<protein>
    <recommendedName>
        <fullName evidence="3">Radical SAM protein</fullName>
    </recommendedName>
</protein>
<evidence type="ECO:0000313" key="2">
    <source>
        <dbReference type="Proteomes" id="UP000310334"/>
    </source>
</evidence>
<reference evidence="1 2" key="1">
    <citation type="submission" date="2019-04" db="EMBL/GenBank/DDBJ databases">
        <title>Bacillus sediminilitoris sp. nov., isolated from a tidal flat sediment on the East China Sea.</title>
        <authorList>
            <person name="Wei Y."/>
            <person name="Mao H."/>
            <person name="Fang J."/>
        </authorList>
    </citation>
    <scope>NUCLEOTIDE SEQUENCE [LARGE SCALE GENOMIC DNA]</scope>
    <source>
        <strain evidence="1 2">DSL-17</strain>
    </source>
</reference>
<proteinExistence type="predicted"/>
<organism evidence="1 2">
    <name type="scientific">Metabacillus sediminilitoris</name>
    <dbReference type="NCBI Taxonomy" id="2567941"/>
    <lineage>
        <taxon>Bacteria</taxon>
        <taxon>Bacillati</taxon>
        <taxon>Bacillota</taxon>
        <taxon>Bacilli</taxon>
        <taxon>Bacillales</taxon>
        <taxon>Bacillaceae</taxon>
        <taxon>Metabacillus</taxon>
    </lineage>
</organism>
<comment type="caution">
    <text evidence="1">The sequence shown here is derived from an EMBL/GenBank/DDBJ whole genome shotgun (WGS) entry which is preliminary data.</text>
</comment>
<name>A0A4V3WFW4_9BACI</name>
<accession>A0A4V3WFW4</accession>
<dbReference type="OrthoDB" id="2989999at2"/>
<evidence type="ECO:0008006" key="3">
    <source>
        <dbReference type="Google" id="ProtNLM"/>
    </source>
</evidence>
<gene>
    <name evidence="1" type="ORF">E6W99_04705</name>
</gene>
<dbReference type="Proteomes" id="UP000310334">
    <property type="component" value="Unassembled WGS sequence"/>
</dbReference>
<dbReference type="AlphaFoldDB" id="A0A4V3WFW4"/>
<sequence>MNNYFSYDPRLKIRLPLLKKDWEMYSISFQNSILAEWEQIRGSIPDRIKELEEEINKKQAVLNQEENFTHSCILNEEIANLASIINDLWIWFRMTQDITSAKSHS</sequence>
<evidence type="ECO:0000313" key="1">
    <source>
        <dbReference type="EMBL" id="THF81950.1"/>
    </source>
</evidence>
<dbReference type="RefSeq" id="WP_136352034.1">
    <property type="nucleotide sequence ID" value="NZ_CP046266.1"/>
</dbReference>
<keyword evidence="2" id="KW-1185">Reference proteome</keyword>
<dbReference type="EMBL" id="SSNT01000003">
    <property type="protein sequence ID" value="THF81950.1"/>
    <property type="molecule type" value="Genomic_DNA"/>
</dbReference>